<organism evidence="2 3">
    <name type="scientific">Microbacterium aurum</name>
    <dbReference type="NCBI Taxonomy" id="36805"/>
    <lineage>
        <taxon>Bacteria</taxon>
        <taxon>Bacillati</taxon>
        <taxon>Actinomycetota</taxon>
        <taxon>Actinomycetes</taxon>
        <taxon>Micrococcales</taxon>
        <taxon>Microbacteriaceae</taxon>
        <taxon>Microbacterium</taxon>
    </lineage>
</organism>
<dbReference type="InterPro" id="IPR052509">
    <property type="entry name" value="Metal_resp_DNA-bind_regulator"/>
</dbReference>
<evidence type="ECO:0000313" key="3">
    <source>
        <dbReference type="Proteomes" id="UP000187185"/>
    </source>
</evidence>
<dbReference type="PANTHER" id="PTHR33169:SF14">
    <property type="entry name" value="TRANSCRIPTIONAL REGULATOR RV3488"/>
    <property type="match status" value="1"/>
</dbReference>
<dbReference type="KEGG" id="maur:BOH66_01215"/>
<dbReference type="InterPro" id="IPR036390">
    <property type="entry name" value="WH_DNA-bd_sf"/>
</dbReference>
<dbReference type="RefSeq" id="WP_076688548.1">
    <property type="nucleotide sequence ID" value="NZ_CP018762.1"/>
</dbReference>
<dbReference type="STRING" id="36805.BOH66_01215"/>
<proteinExistence type="predicted"/>
<protein>
    <recommendedName>
        <fullName evidence="1">Transcription regulator PadR N-terminal domain-containing protein</fullName>
    </recommendedName>
</protein>
<keyword evidence="3" id="KW-1185">Reference proteome</keyword>
<evidence type="ECO:0000259" key="1">
    <source>
        <dbReference type="Pfam" id="PF03551"/>
    </source>
</evidence>
<gene>
    <name evidence="2" type="ORF">BOH66_01215</name>
</gene>
<sequence length="113" mass="12602">MNEPSATAQMRRGVVGPCVLAVLRSRAKYGLEIAQELTDAGLIAGTGTIYPVLSRLEATGLVVSRWSVEDDSRPRRFYALTDEGRTQIDEFRNEWSSFTKTVSMVLDSEEMSR</sequence>
<dbReference type="InterPro" id="IPR036388">
    <property type="entry name" value="WH-like_DNA-bd_sf"/>
</dbReference>
<evidence type="ECO:0000313" key="2">
    <source>
        <dbReference type="EMBL" id="APZ33070.1"/>
    </source>
</evidence>
<name>A0A1P8U4P1_9MICO</name>
<dbReference type="Proteomes" id="UP000187185">
    <property type="component" value="Chromosome"/>
</dbReference>
<dbReference type="EMBL" id="CP018762">
    <property type="protein sequence ID" value="APZ33070.1"/>
    <property type="molecule type" value="Genomic_DNA"/>
</dbReference>
<dbReference type="Pfam" id="PF03551">
    <property type="entry name" value="PadR"/>
    <property type="match status" value="1"/>
</dbReference>
<dbReference type="InterPro" id="IPR005149">
    <property type="entry name" value="Tscrpt_reg_PadR_N"/>
</dbReference>
<dbReference type="OrthoDB" id="122286at2"/>
<dbReference type="AlphaFoldDB" id="A0A1P8U4P1"/>
<dbReference type="PANTHER" id="PTHR33169">
    <property type="entry name" value="PADR-FAMILY TRANSCRIPTIONAL REGULATOR"/>
    <property type="match status" value="1"/>
</dbReference>
<accession>A0A1P8U4P1</accession>
<feature type="domain" description="Transcription regulator PadR N-terminal" evidence="1">
    <location>
        <begin position="19"/>
        <end position="89"/>
    </location>
</feature>
<dbReference type="SUPFAM" id="SSF46785">
    <property type="entry name" value="Winged helix' DNA-binding domain"/>
    <property type="match status" value="1"/>
</dbReference>
<dbReference type="Gene3D" id="1.10.10.10">
    <property type="entry name" value="Winged helix-like DNA-binding domain superfamily/Winged helix DNA-binding domain"/>
    <property type="match status" value="1"/>
</dbReference>
<reference evidence="2 3" key="1">
    <citation type="submission" date="2016-12" db="EMBL/GenBank/DDBJ databases">
        <title>Complete genome sequence of Microbacterium aurum KACC 15219.</title>
        <authorList>
            <person name="Jung Y."/>
            <person name="Shin J.-H."/>
            <person name="Lee Y.-J."/>
            <person name="Yi H."/>
            <person name="Bahn Y.-S."/>
            <person name="Kim J.F."/>
            <person name="Lee D.-W."/>
        </authorList>
    </citation>
    <scope>NUCLEOTIDE SEQUENCE [LARGE SCALE GENOMIC DNA]</scope>
    <source>
        <strain evidence="2 3">KACC 15219</strain>
    </source>
</reference>